<dbReference type="EMBL" id="JBIYEW010000003">
    <property type="protein sequence ID" value="MFK4639827.1"/>
    <property type="molecule type" value="Genomic_DNA"/>
</dbReference>
<organism evidence="2 3">
    <name type="scientific">Paenarthrobacter histidinolovorans</name>
    <dbReference type="NCBI Taxonomy" id="43664"/>
    <lineage>
        <taxon>Bacteria</taxon>
        <taxon>Bacillati</taxon>
        <taxon>Actinomycetota</taxon>
        <taxon>Actinomycetes</taxon>
        <taxon>Micrococcales</taxon>
        <taxon>Micrococcaceae</taxon>
        <taxon>Paenarthrobacter</taxon>
    </lineage>
</organism>
<proteinExistence type="predicted"/>
<feature type="transmembrane region" description="Helical" evidence="1">
    <location>
        <begin position="190"/>
        <end position="210"/>
    </location>
</feature>
<evidence type="ECO:0000256" key="1">
    <source>
        <dbReference type="SAM" id="Phobius"/>
    </source>
</evidence>
<keyword evidence="1" id="KW-1133">Transmembrane helix</keyword>
<dbReference type="Proteomes" id="UP001620520">
    <property type="component" value="Unassembled WGS sequence"/>
</dbReference>
<dbReference type="RefSeq" id="WP_404594714.1">
    <property type="nucleotide sequence ID" value="NZ_JBIYEW010000003.1"/>
</dbReference>
<keyword evidence="3" id="KW-1185">Reference proteome</keyword>
<feature type="transmembrane region" description="Helical" evidence="1">
    <location>
        <begin position="47"/>
        <end position="68"/>
    </location>
</feature>
<reference evidence="2 3" key="1">
    <citation type="submission" date="2024-10" db="EMBL/GenBank/DDBJ databases">
        <title>Novel secondary metabolite-producing bacteria for plant disease control.</title>
        <authorList>
            <person name="Chevrette M."/>
        </authorList>
    </citation>
    <scope>NUCLEOTIDE SEQUENCE [LARGE SCALE GENOMIC DNA]</scope>
    <source>
        <strain evidence="2 3">J30 TE3557</strain>
    </source>
</reference>
<protein>
    <submittedName>
        <fullName evidence="2">Uncharacterized protein</fullName>
    </submittedName>
</protein>
<feature type="transmembrane region" description="Helical" evidence="1">
    <location>
        <begin position="163"/>
        <end position="184"/>
    </location>
</feature>
<gene>
    <name evidence="2" type="ORF">ABIA52_002716</name>
</gene>
<comment type="caution">
    <text evidence="2">The sequence shown here is derived from an EMBL/GenBank/DDBJ whole genome shotgun (WGS) entry which is preliminary data.</text>
</comment>
<sequence>MSEESNAANPEPPTASRAELLPGVRAQLLATEHWSLLASRSTTQGEVLTRISMFLTFTSASLLSVALVGNATQFSDAFRAFALTILCIDLVVGLLTHIRVMSVAMEDLMYVIAMNRLRAAYVDLDPGIAPYLMAGSADDEEGAKRTYYFLGGRRDFNQVAGSSMVFMGVVNAALIALLTGSALLTAGLPAVAAVPVAVLAALGFFGTSLVRGHHRYLDVWRNNPPISPTPPQPG</sequence>
<accession>A0ABW8N8A7</accession>
<keyword evidence="1" id="KW-0472">Membrane</keyword>
<evidence type="ECO:0000313" key="3">
    <source>
        <dbReference type="Proteomes" id="UP001620520"/>
    </source>
</evidence>
<keyword evidence="1" id="KW-0812">Transmembrane</keyword>
<name>A0ABW8N8A7_9MICC</name>
<evidence type="ECO:0000313" key="2">
    <source>
        <dbReference type="EMBL" id="MFK4639827.1"/>
    </source>
</evidence>
<feature type="transmembrane region" description="Helical" evidence="1">
    <location>
        <begin position="80"/>
        <end position="100"/>
    </location>
</feature>